<comment type="similarity">
    <text evidence="1">Belongs to the carbohydrate kinase PfkB family.</text>
</comment>
<evidence type="ECO:0000256" key="4">
    <source>
        <dbReference type="ARBA" id="ARBA00022777"/>
    </source>
</evidence>
<keyword evidence="4 7" id="KW-0418">Kinase</keyword>
<evidence type="ECO:0000256" key="3">
    <source>
        <dbReference type="ARBA" id="ARBA00022741"/>
    </source>
</evidence>
<dbReference type="PANTHER" id="PTHR43085">
    <property type="entry name" value="HEXOKINASE FAMILY MEMBER"/>
    <property type="match status" value="1"/>
</dbReference>
<dbReference type="InterPro" id="IPR011611">
    <property type="entry name" value="PfkB_dom"/>
</dbReference>
<evidence type="ECO:0000313" key="7">
    <source>
        <dbReference type="EMBL" id="HGB25708.1"/>
    </source>
</evidence>
<dbReference type="InterPro" id="IPR002173">
    <property type="entry name" value="Carboh/pur_kinase_PfkB_CS"/>
</dbReference>
<evidence type="ECO:0000256" key="5">
    <source>
        <dbReference type="ARBA" id="ARBA00022840"/>
    </source>
</evidence>
<proteinExistence type="inferred from homology"/>
<accession>A0A7C3SPR4</accession>
<dbReference type="GO" id="GO:0016301">
    <property type="term" value="F:kinase activity"/>
    <property type="evidence" value="ECO:0007669"/>
    <property type="project" value="UniProtKB-KW"/>
</dbReference>
<keyword evidence="3" id="KW-0547">Nucleotide-binding</keyword>
<dbReference type="CDD" id="cd01167">
    <property type="entry name" value="bac_FRK"/>
    <property type="match status" value="1"/>
</dbReference>
<organism evidence="7">
    <name type="scientific">Thermofilum pendens</name>
    <dbReference type="NCBI Taxonomy" id="2269"/>
    <lineage>
        <taxon>Archaea</taxon>
        <taxon>Thermoproteota</taxon>
        <taxon>Thermoprotei</taxon>
        <taxon>Thermofilales</taxon>
        <taxon>Thermofilaceae</taxon>
        <taxon>Thermofilum</taxon>
    </lineage>
</organism>
<dbReference type="InterPro" id="IPR029056">
    <property type="entry name" value="Ribokinase-like"/>
</dbReference>
<dbReference type="PANTHER" id="PTHR43085:SF1">
    <property type="entry name" value="PSEUDOURIDINE KINASE-RELATED"/>
    <property type="match status" value="1"/>
</dbReference>
<dbReference type="PROSITE" id="PS00584">
    <property type="entry name" value="PFKB_KINASES_2"/>
    <property type="match status" value="1"/>
</dbReference>
<keyword evidence="2" id="KW-0808">Transferase</keyword>
<evidence type="ECO:0000259" key="6">
    <source>
        <dbReference type="Pfam" id="PF00294"/>
    </source>
</evidence>
<dbReference type="Gene3D" id="3.40.1190.20">
    <property type="match status" value="1"/>
</dbReference>
<sequence>MSVEVYSVGEILVDMIFVERVGEGARIEVHFGGAPANLAVGVSRLAHRAGFIGAVGNDPFGEFLVKTLQVNGVDTDLVRVKKARTTLAIVIVDKRGERKFFFYRKPWAETADTMLTPSDIALEKLKGSKVVHFSGFSTSYAPTSETVFSIAEYASSEGITVSYDPTYREDIWLSVEDALRAYERSLSYANVVSLSMDEAEAIYGTSDYRRVAEKILAKHPNVSTVAVRLGGRGAYVRTREGREAFKEAFRVKVVDTTGAGDAWTAAFLVSHVLEGMDLEDSVTFANAVAAIVCTRYGAIAALPSRDEVEQFLEAAKRDQ</sequence>
<reference evidence="7" key="1">
    <citation type="journal article" date="2020" name="mSystems">
        <title>Genome- and Community-Level Interaction Insights into Carbon Utilization and Element Cycling Functions of Hydrothermarchaeota in Hydrothermal Sediment.</title>
        <authorList>
            <person name="Zhou Z."/>
            <person name="Liu Y."/>
            <person name="Xu W."/>
            <person name="Pan J."/>
            <person name="Luo Z.H."/>
            <person name="Li M."/>
        </authorList>
    </citation>
    <scope>NUCLEOTIDE SEQUENCE [LARGE SCALE GENOMIC DNA]</scope>
    <source>
        <strain evidence="7">SpSt-8</strain>
    </source>
</reference>
<gene>
    <name evidence="7" type="ORF">ENV88_06780</name>
</gene>
<protein>
    <submittedName>
        <fullName evidence="7">Carbohydrate kinase</fullName>
    </submittedName>
</protein>
<dbReference type="AlphaFoldDB" id="A0A7C3SPR4"/>
<keyword evidence="5" id="KW-0067">ATP-binding</keyword>
<feature type="domain" description="Carbohydrate kinase PfkB" evidence="6">
    <location>
        <begin position="5"/>
        <end position="304"/>
    </location>
</feature>
<dbReference type="InterPro" id="IPR050306">
    <property type="entry name" value="PfkB_Carbo_kinase"/>
</dbReference>
<name>A0A7C3SPR4_THEPE</name>
<comment type="caution">
    <text evidence="7">The sequence shown here is derived from an EMBL/GenBank/DDBJ whole genome shotgun (WGS) entry which is preliminary data.</text>
</comment>
<dbReference type="Pfam" id="PF00294">
    <property type="entry name" value="PfkB"/>
    <property type="match status" value="1"/>
</dbReference>
<evidence type="ECO:0000256" key="2">
    <source>
        <dbReference type="ARBA" id="ARBA00022679"/>
    </source>
</evidence>
<dbReference type="GO" id="GO:0005524">
    <property type="term" value="F:ATP binding"/>
    <property type="evidence" value="ECO:0007669"/>
    <property type="project" value="UniProtKB-KW"/>
</dbReference>
<dbReference type="EMBL" id="DTIB01000114">
    <property type="protein sequence ID" value="HGB25708.1"/>
    <property type="molecule type" value="Genomic_DNA"/>
</dbReference>
<dbReference type="SUPFAM" id="SSF53613">
    <property type="entry name" value="Ribokinase-like"/>
    <property type="match status" value="1"/>
</dbReference>
<evidence type="ECO:0000256" key="1">
    <source>
        <dbReference type="ARBA" id="ARBA00010688"/>
    </source>
</evidence>